<organism evidence="2 3">
    <name type="scientific">Anaeramoeba flamelloides</name>
    <dbReference type="NCBI Taxonomy" id="1746091"/>
    <lineage>
        <taxon>Eukaryota</taxon>
        <taxon>Metamonada</taxon>
        <taxon>Anaeramoebidae</taxon>
        <taxon>Anaeramoeba</taxon>
    </lineage>
</organism>
<sequence length="715" mass="84120">MNWPDLYERIGLYNALTVIKFVIYTMIAKIFKYQKPLENLQRSRPDVEFPDFCQTPYEKLYNYERMAKKLDLSQRSINQLRKDLVLLPQSERKEKIMKCIFEVTYYLIQVQKSYDIVSKHYPLKEFVKTLNMNDDELKTFLKQNNLKNDLRFGKAGWSLYSLIHCSYQTFHSINELSSNYKTKQIMKNDNWYKEMKKQCFYLDQLYSMTICLPKFLGLSWEIFKDQYPENENENEEENENENKRKMTKKIRNNIHLNHKLKIKENHKYNSKHNTNTNTNNKPRMFIDPSNFNTVEYSTFLNIIEPRKHLFLTEYDRDLKKLNHQMSSCFSASRYVTSAPNFTLKLMSYFMYFPICLIRPNHARKLSMKIKSEKEISLEQIRFVFNLLEISPLQNIAYWPIPNVKHNQIIYVPNLSLTNVKTTNNLKKDFYSTIDFPNSIRIRYISNHPIVKHNQGKRYGSCKQENKAKTRTKTILFHAHGGGYIGQTSRSHVPYLQKWVDERDITVISVDYTNPPETKYPYPLMEVIEAYKWVYSHSESVFGIPHEELNMIMAGDSAGGNLITAACVYLIQNNLCHILPKAVALAYPVTNLSQDYSLSQMLFSEGTFLTVGLLKLCLNSYLKDTNVNDKDQYVSPFYAKDQILEKFPKTLIQCGLSDPLLDNSTAFANRLSHLKRDVTLRIYNLPHSFWSIEPFVPACGLPLSDVSHFIKEIENI</sequence>
<dbReference type="GO" id="GO:0004806">
    <property type="term" value="F:triacylglycerol lipase activity"/>
    <property type="evidence" value="ECO:0007669"/>
    <property type="project" value="TreeGrafter"/>
</dbReference>
<dbReference type="PANTHER" id="PTHR23025">
    <property type="entry name" value="TRIACYLGLYCEROL LIPASE"/>
    <property type="match status" value="1"/>
</dbReference>
<evidence type="ECO:0000313" key="2">
    <source>
        <dbReference type="EMBL" id="KAJ3429723.1"/>
    </source>
</evidence>
<protein>
    <submittedName>
        <fullName evidence="2">Triacylglycerol lipase</fullName>
    </submittedName>
</protein>
<dbReference type="GO" id="GO:0005829">
    <property type="term" value="C:cytosol"/>
    <property type="evidence" value="ECO:0007669"/>
    <property type="project" value="TreeGrafter"/>
</dbReference>
<dbReference type="Proteomes" id="UP001146793">
    <property type="component" value="Unassembled WGS sequence"/>
</dbReference>
<evidence type="ECO:0000259" key="1">
    <source>
        <dbReference type="Pfam" id="PF07859"/>
    </source>
</evidence>
<proteinExistence type="predicted"/>
<reference evidence="2" key="1">
    <citation type="submission" date="2022-08" db="EMBL/GenBank/DDBJ databases">
        <title>Novel sulphate-reducing endosymbionts in the free-living metamonad Anaeramoeba.</title>
        <authorList>
            <person name="Jerlstrom-Hultqvist J."/>
            <person name="Cepicka I."/>
            <person name="Gallot-Lavallee L."/>
            <person name="Salas-Leiva D."/>
            <person name="Curtis B.A."/>
            <person name="Zahonova K."/>
            <person name="Pipaliya S."/>
            <person name="Dacks J."/>
            <person name="Roger A.J."/>
        </authorList>
    </citation>
    <scope>NUCLEOTIDE SEQUENCE</scope>
    <source>
        <strain evidence="2">Busselton2</strain>
    </source>
</reference>
<gene>
    <name evidence="2" type="ORF">M0812_25083</name>
</gene>
<dbReference type="InterPro" id="IPR029058">
    <property type="entry name" value="AB_hydrolase_fold"/>
</dbReference>
<dbReference type="SUPFAM" id="SSF53474">
    <property type="entry name" value="alpha/beta-Hydrolases"/>
    <property type="match status" value="1"/>
</dbReference>
<comment type="caution">
    <text evidence="2">The sequence shown here is derived from an EMBL/GenBank/DDBJ whole genome shotgun (WGS) entry which is preliminary data.</text>
</comment>
<dbReference type="AlphaFoldDB" id="A0AAV7YPY3"/>
<dbReference type="PANTHER" id="PTHR23025:SF3">
    <property type="entry name" value="HORMONE-SENSITIVE LIPASE"/>
    <property type="match status" value="1"/>
</dbReference>
<dbReference type="Pfam" id="PF07859">
    <property type="entry name" value="Abhydrolase_3"/>
    <property type="match status" value="1"/>
</dbReference>
<dbReference type="GO" id="GO:0004771">
    <property type="term" value="F:sterol ester esterase activity"/>
    <property type="evidence" value="ECO:0007669"/>
    <property type="project" value="TreeGrafter"/>
</dbReference>
<dbReference type="InterPro" id="IPR013094">
    <property type="entry name" value="AB_hydrolase_3"/>
</dbReference>
<accession>A0AAV7YPY3</accession>
<dbReference type="EMBL" id="JANTQA010000057">
    <property type="protein sequence ID" value="KAJ3429723.1"/>
    <property type="molecule type" value="Genomic_DNA"/>
</dbReference>
<dbReference type="Gene3D" id="3.40.50.1820">
    <property type="entry name" value="alpha/beta hydrolase"/>
    <property type="match status" value="1"/>
</dbReference>
<name>A0AAV7YPY3_9EUKA</name>
<feature type="domain" description="Alpha/beta hydrolase fold-3" evidence="1">
    <location>
        <begin position="476"/>
        <end position="689"/>
    </location>
</feature>
<dbReference type="GO" id="GO:0019433">
    <property type="term" value="P:triglyceride catabolic process"/>
    <property type="evidence" value="ECO:0007669"/>
    <property type="project" value="TreeGrafter"/>
</dbReference>
<evidence type="ECO:0000313" key="3">
    <source>
        <dbReference type="Proteomes" id="UP001146793"/>
    </source>
</evidence>